<organism evidence="2 3">
    <name type="scientific">Periconia macrospinosa</name>
    <dbReference type="NCBI Taxonomy" id="97972"/>
    <lineage>
        <taxon>Eukaryota</taxon>
        <taxon>Fungi</taxon>
        <taxon>Dikarya</taxon>
        <taxon>Ascomycota</taxon>
        <taxon>Pezizomycotina</taxon>
        <taxon>Dothideomycetes</taxon>
        <taxon>Pleosporomycetidae</taxon>
        <taxon>Pleosporales</taxon>
        <taxon>Massarineae</taxon>
        <taxon>Periconiaceae</taxon>
        <taxon>Periconia</taxon>
    </lineage>
</organism>
<protein>
    <submittedName>
        <fullName evidence="2">Uncharacterized protein</fullName>
    </submittedName>
</protein>
<evidence type="ECO:0000313" key="3">
    <source>
        <dbReference type="Proteomes" id="UP000244855"/>
    </source>
</evidence>
<evidence type="ECO:0000256" key="1">
    <source>
        <dbReference type="SAM" id="MobiDB-lite"/>
    </source>
</evidence>
<feature type="compositionally biased region" description="Polar residues" evidence="1">
    <location>
        <begin position="1"/>
        <end position="10"/>
    </location>
</feature>
<sequence>MAPQPNSARAKNNRRRPTTRPQQRTPIVKSTPRAGTRSSARLQHIQPSPTPPAPISQPTGTKRKRPQDSEAEAEVDGLEGVRPSKQLRELPPSGHKLFQDKVEAEQEPPPSGHPLSEKNLQTLRILNREDMDPAANNTPALKRTSSRRSIAPSDAGTERTQRSSNTTAVYRHKNLAAVEIHMHTEPPDYIQTAIDRIIKAEVSKERRSELRVIAQELRDGCLKNVRAQAGEDDFIDPLHTALKALGLKNLCTHEKADWRGELKPVAPQQSHFSSSFMSSVQQLEVDDVSAPPRKRQQQSAGEPYMSPESSSTNARTHTPTNDSLESSEMPAPAPPGSLIKTPRPDISIGIQHMALISALSLQSLNKVKARKFLEWLQNEMVQHEPDRPREPMLISVPAPRALDLAFPFAVVEGKAYSTGKQIFEAENQASVSGACGLKIQLDLDNLVNRGATGSDTSPTTSNTEPPLFFTICTQGPIHELWAHWTVVEDGVRMFESKLLDSCNALLLEQGEGFMVRLNNISLWGLGPFMKSVVERLGIVAKKAKSE</sequence>
<dbReference type="OrthoDB" id="5372703at2759"/>
<feature type="compositionally biased region" description="Polar residues" evidence="1">
    <location>
        <begin position="307"/>
        <end position="326"/>
    </location>
</feature>
<dbReference type="Proteomes" id="UP000244855">
    <property type="component" value="Unassembled WGS sequence"/>
</dbReference>
<feature type="region of interest" description="Disordered" evidence="1">
    <location>
        <begin position="128"/>
        <end position="166"/>
    </location>
</feature>
<keyword evidence="3" id="KW-1185">Reference proteome</keyword>
<reference evidence="2 3" key="1">
    <citation type="journal article" date="2018" name="Sci. Rep.">
        <title>Comparative genomics provides insights into the lifestyle and reveals functional heterogeneity of dark septate endophytic fungi.</title>
        <authorList>
            <person name="Knapp D.G."/>
            <person name="Nemeth J.B."/>
            <person name="Barry K."/>
            <person name="Hainaut M."/>
            <person name="Henrissat B."/>
            <person name="Johnson J."/>
            <person name="Kuo A."/>
            <person name="Lim J.H.P."/>
            <person name="Lipzen A."/>
            <person name="Nolan M."/>
            <person name="Ohm R.A."/>
            <person name="Tamas L."/>
            <person name="Grigoriev I.V."/>
            <person name="Spatafora J.W."/>
            <person name="Nagy L.G."/>
            <person name="Kovacs G.M."/>
        </authorList>
    </citation>
    <scope>NUCLEOTIDE SEQUENCE [LARGE SCALE GENOMIC DNA]</scope>
    <source>
        <strain evidence="2 3">DSE2036</strain>
    </source>
</reference>
<name>A0A2V1DK91_9PLEO</name>
<dbReference type="EMBL" id="KZ805409">
    <property type="protein sequence ID" value="PVH98617.1"/>
    <property type="molecule type" value="Genomic_DNA"/>
</dbReference>
<feature type="region of interest" description="Disordered" evidence="1">
    <location>
        <begin position="1"/>
        <end position="93"/>
    </location>
</feature>
<gene>
    <name evidence="2" type="ORF">DM02DRAFT_40083</name>
</gene>
<feature type="region of interest" description="Disordered" evidence="1">
    <location>
        <begin position="283"/>
        <end position="341"/>
    </location>
</feature>
<proteinExistence type="predicted"/>
<dbReference type="AlphaFoldDB" id="A0A2V1DK91"/>
<accession>A0A2V1DK91</accession>
<evidence type="ECO:0000313" key="2">
    <source>
        <dbReference type="EMBL" id="PVH98617.1"/>
    </source>
</evidence>